<feature type="domain" description="Methylmalonyl-CoA mutase alpha/beta chain catalytic" evidence="1">
    <location>
        <begin position="169"/>
        <end position="423"/>
    </location>
</feature>
<dbReference type="GO" id="GO:0016866">
    <property type="term" value="F:intramolecular transferase activity"/>
    <property type="evidence" value="ECO:0007669"/>
    <property type="project" value="InterPro"/>
</dbReference>
<dbReference type="AlphaFoldDB" id="A0A4Q2UR26"/>
<dbReference type="RefSeq" id="WP_129600922.1">
    <property type="nucleotide sequence ID" value="NZ_SBLB01000001.1"/>
</dbReference>
<dbReference type="InterPro" id="IPR006099">
    <property type="entry name" value="MeMalonylCoA_mutase_a/b_cat"/>
</dbReference>
<evidence type="ECO:0000259" key="1">
    <source>
        <dbReference type="Pfam" id="PF01642"/>
    </source>
</evidence>
<dbReference type="Pfam" id="PF01642">
    <property type="entry name" value="MM_CoA_mutase"/>
    <property type="match status" value="1"/>
</dbReference>
<evidence type="ECO:0000313" key="2">
    <source>
        <dbReference type="EMBL" id="RYC71906.1"/>
    </source>
</evidence>
<gene>
    <name evidence="2" type="ORF">EQG79_07215</name>
</gene>
<dbReference type="EMBL" id="SBLB01000001">
    <property type="protein sequence ID" value="RYC71906.1"/>
    <property type="molecule type" value="Genomic_DNA"/>
</dbReference>
<dbReference type="GO" id="GO:0031419">
    <property type="term" value="F:cobalamin binding"/>
    <property type="evidence" value="ECO:0007669"/>
    <property type="project" value="InterPro"/>
</dbReference>
<dbReference type="SUPFAM" id="SSF51703">
    <property type="entry name" value="Cobalamin (vitamin B12)-dependent enzymes"/>
    <property type="match status" value="1"/>
</dbReference>
<reference evidence="2 3" key="1">
    <citation type="submission" date="2019-01" db="EMBL/GenBank/DDBJ databases">
        <title>Spirosoma flava sp. nov., a propanil-degrading bacterium isolated from herbicide-contaminated soil.</title>
        <authorList>
            <person name="Zhang L."/>
            <person name="Jiang J.-D."/>
        </authorList>
    </citation>
    <scope>NUCLEOTIDE SEQUENCE [LARGE SCALE GENOMIC DNA]</scope>
    <source>
        <strain evidence="2 3">TY50</strain>
    </source>
</reference>
<dbReference type="PANTHER" id="PTHR48101">
    <property type="entry name" value="METHYLMALONYL-COA MUTASE, MITOCHONDRIAL-RELATED"/>
    <property type="match status" value="1"/>
</dbReference>
<keyword evidence="3" id="KW-1185">Reference proteome</keyword>
<dbReference type="Gene3D" id="3.20.20.240">
    <property type="entry name" value="Methylmalonyl-CoA mutase"/>
    <property type="match status" value="1"/>
</dbReference>
<organism evidence="2 3">
    <name type="scientific">Spirosoma sordidisoli</name>
    <dbReference type="NCBI Taxonomy" id="2502893"/>
    <lineage>
        <taxon>Bacteria</taxon>
        <taxon>Pseudomonadati</taxon>
        <taxon>Bacteroidota</taxon>
        <taxon>Cytophagia</taxon>
        <taxon>Cytophagales</taxon>
        <taxon>Cytophagaceae</taxon>
        <taxon>Spirosoma</taxon>
    </lineage>
</organism>
<dbReference type="PANTHER" id="PTHR48101:SF1">
    <property type="entry name" value="METHYLMALONYL-COA MUTASE, LARGE SUBUNIT"/>
    <property type="match status" value="1"/>
</dbReference>
<comment type="caution">
    <text evidence="2">The sequence shown here is derived from an EMBL/GenBank/DDBJ whole genome shotgun (WGS) entry which is preliminary data.</text>
</comment>
<protein>
    <submittedName>
        <fullName evidence="2">Methylmalonyl-CoA mutase</fullName>
    </submittedName>
</protein>
<accession>A0A4Q2UR26</accession>
<sequence>MEPLPSHVFPATSKADWLAQVRKELKDEFADESLRWTIDPVAPDNGLTVDAYYTADDLTGLPLATIQEAQHQTNRVGWLNAPEYHITDPASQSVTLRDALTRGADALLLSLPEDVSQTDGNLARLLHGIKLSDTPVYFRLSGSPVPFLNSLRPMAPYQLKGGLLATASVEEIVEATRLTADSPQFRTISIGSHDFHNAGASAVQELAFTLARLADQYKALLAAGLSLDQLAARTLLSVSVGTSYFVEIAKLRALRVLWLRQMATYADTGFPGPLLLAQTSTFYDAAVTPYTNLLRATTEAMAAVIGGCNVLTVHPYDTVLKAPGEFSERIARNVSILLKEESYLDRVADPAAGSYYIETLTHQLAGQAWSLFGQVQAMGGFQTAMETGFVQAEIDRAYQAKVEAVRGGKVLVGVTKFRFDDDTTAEAAAPPAGLPRSTGLPDRRLAAEFEQPYQ</sequence>
<evidence type="ECO:0000313" key="3">
    <source>
        <dbReference type="Proteomes" id="UP000290407"/>
    </source>
</evidence>
<proteinExistence type="predicted"/>
<dbReference type="Proteomes" id="UP000290407">
    <property type="component" value="Unassembled WGS sequence"/>
</dbReference>
<dbReference type="InterPro" id="IPR016176">
    <property type="entry name" value="Cbl-dep_enz_cat"/>
</dbReference>
<name>A0A4Q2UR26_9BACT</name>